<keyword evidence="2" id="KW-1185">Reference proteome</keyword>
<dbReference type="Proteomes" id="UP000646738">
    <property type="component" value="Unassembled WGS sequence"/>
</dbReference>
<comment type="caution">
    <text evidence="1">The sequence shown here is derived from an EMBL/GenBank/DDBJ whole genome shotgun (WGS) entry which is preliminary data.</text>
</comment>
<organism evidence="1 2">
    <name type="scientific">Streptomyces rubradiris</name>
    <name type="common">Streptomyces achromogenes subsp. rubradiris</name>
    <dbReference type="NCBI Taxonomy" id="285531"/>
    <lineage>
        <taxon>Bacteria</taxon>
        <taxon>Bacillati</taxon>
        <taxon>Actinomycetota</taxon>
        <taxon>Actinomycetes</taxon>
        <taxon>Kitasatosporales</taxon>
        <taxon>Streptomycetaceae</taxon>
        <taxon>Streptomyces</taxon>
    </lineage>
</organism>
<dbReference type="EMBL" id="BNEA01000015">
    <property type="protein sequence ID" value="GHI57926.1"/>
    <property type="molecule type" value="Genomic_DNA"/>
</dbReference>
<proteinExistence type="predicted"/>
<reference evidence="2" key="1">
    <citation type="submission" date="2023-07" db="EMBL/GenBank/DDBJ databases">
        <title>Whole genome shotgun sequence of Streptomyces achromogenes subsp. rubradiris NBRC 14000.</title>
        <authorList>
            <person name="Komaki H."/>
            <person name="Tamura T."/>
        </authorList>
    </citation>
    <scope>NUCLEOTIDE SEQUENCE [LARGE SCALE GENOMIC DNA]</scope>
    <source>
        <strain evidence="2">NBRC 14000</strain>
    </source>
</reference>
<evidence type="ECO:0000313" key="2">
    <source>
        <dbReference type="Proteomes" id="UP000646738"/>
    </source>
</evidence>
<accession>A0ABQ3RPX6</accession>
<gene>
    <name evidence="1" type="ORF">Srubr_77720</name>
</gene>
<evidence type="ECO:0000313" key="1">
    <source>
        <dbReference type="EMBL" id="GHI57926.1"/>
    </source>
</evidence>
<protein>
    <submittedName>
        <fullName evidence="1">Uncharacterized protein</fullName>
    </submittedName>
</protein>
<sequence length="133" mass="14722">MTPTSPFAPRLDQAPCLPSRAQAVYVDEHTSQAVGCKAGRRLIEQRSAHVHGLVRIPQLDVGDGSSVRWLADIDVCLKKPEPLGTGCTIYRGRPGRCEWQYIDPPQVAAQAVMGQLTNQWDPSRLFTSRESRP</sequence>
<name>A0ABQ3RPX6_STRRR</name>